<dbReference type="SUPFAM" id="SSF52172">
    <property type="entry name" value="CheY-like"/>
    <property type="match status" value="1"/>
</dbReference>
<evidence type="ECO:0000256" key="2">
    <source>
        <dbReference type="PROSITE-ProRule" id="PRU00169"/>
    </source>
</evidence>
<evidence type="ECO:0000259" key="4">
    <source>
        <dbReference type="PROSITE" id="PS50110"/>
    </source>
</evidence>
<evidence type="ECO:0000313" key="6">
    <source>
        <dbReference type="Proteomes" id="UP000238882"/>
    </source>
</evidence>
<dbReference type="Pfam" id="PF00196">
    <property type="entry name" value="GerE"/>
    <property type="match status" value="1"/>
</dbReference>
<feature type="domain" description="Response regulatory" evidence="4">
    <location>
        <begin position="5"/>
        <end position="119"/>
    </location>
</feature>
<dbReference type="GO" id="GO:0003677">
    <property type="term" value="F:DNA binding"/>
    <property type="evidence" value="ECO:0007669"/>
    <property type="project" value="UniProtKB-KW"/>
</dbReference>
<dbReference type="Gene3D" id="3.40.50.2300">
    <property type="match status" value="1"/>
</dbReference>
<keyword evidence="6" id="KW-1185">Reference proteome</keyword>
<dbReference type="SMART" id="SM00448">
    <property type="entry name" value="REC"/>
    <property type="match status" value="1"/>
</dbReference>
<comment type="caution">
    <text evidence="5">The sequence shown here is derived from an EMBL/GenBank/DDBJ whole genome shotgun (WGS) entry which is preliminary data.</text>
</comment>
<dbReference type="AlphaFoldDB" id="A0A2S7WPQ8"/>
<gene>
    <name evidence="5" type="ORF">BTO18_10450</name>
</gene>
<dbReference type="Gene3D" id="1.10.10.10">
    <property type="entry name" value="Winged helix-like DNA-binding domain superfamily/Winged helix DNA-binding domain"/>
    <property type="match status" value="1"/>
</dbReference>
<evidence type="ECO:0008006" key="7">
    <source>
        <dbReference type="Google" id="ProtNLM"/>
    </source>
</evidence>
<dbReference type="Proteomes" id="UP000238882">
    <property type="component" value="Unassembled WGS sequence"/>
</dbReference>
<dbReference type="OrthoDB" id="9795108at2"/>
<dbReference type="EMBL" id="MSCN01000001">
    <property type="protein sequence ID" value="PQJ79564.1"/>
    <property type="molecule type" value="Genomic_DNA"/>
</dbReference>
<dbReference type="InterPro" id="IPR011006">
    <property type="entry name" value="CheY-like_superfamily"/>
</dbReference>
<protein>
    <recommendedName>
        <fullName evidence="7">DNA-binding response regulator</fullName>
    </recommendedName>
</protein>
<dbReference type="InterPro" id="IPR001789">
    <property type="entry name" value="Sig_transdc_resp-reg_receiver"/>
</dbReference>
<dbReference type="GO" id="GO:0000160">
    <property type="term" value="P:phosphorelay signal transduction system"/>
    <property type="evidence" value="ECO:0007669"/>
    <property type="project" value="InterPro"/>
</dbReference>
<organism evidence="5 6">
    <name type="scientific">Polaribacter porphyrae</name>
    <dbReference type="NCBI Taxonomy" id="1137780"/>
    <lineage>
        <taxon>Bacteria</taxon>
        <taxon>Pseudomonadati</taxon>
        <taxon>Bacteroidota</taxon>
        <taxon>Flavobacteriia</taxon>
        <taxon>Flavobacteriales</taxon>
        <taxon>Flavobacteriaceae</taxon>
    </lineage>
</organism>
<dbReference type="PRINTS" id="PR00038">
    <property type="entry name" value="HTHLUXR"/>
</dbReference>
<evidence type="ECO:0000313" key="5">
    <source>
        <dbReference type="EMBL" id="PQJ79564.1"/>
    </source>
</evidence>
<dbReference type="PROSITE" id="PS50110">
    <property type="entry name" value="RESPONSE_REGULATORY"/>
    <property type="match status" value="1"/>
</dbReference>
<feature type="domain" description="HTH luxR-type" evidence="3">
    <location>
        <begin position="119"/>
        <end position="184"/>
    </location>
</feature>
<accession>A0A2S7WPQ8</accession>
<evidence type="ECO:0000259" key="3">
    <source>
        <dbReference type="PROSITE" id="PS50043"/>
    </source>
</evidence>
<keyword evidence="1" id="KW-0238">DNA-binding</keyword>
<dbReference type="CDD" id="cd06170">
    <property type="entry name" value="LuxR_C_like"/>
    <property type="match status" value="1"/>
</dbReference>
<dbReference type="GO" id="GO:0006355">
    <property type="term" value="P:regulation of DNA-templated transcription"/>
    <property type="evidence" value="ECO:0007669"/>
    <property type="project" value="InterPro"/>
</dbReference>
<dbReference type="PANTHER" id="PTHR43214">
    <property type="entry name" value="TWO-COMPONENT RESPONSE REGULATOR"/>
    <property type="match status" value="1"/>
</dbReference>
<dbReference type="InterPro" id="IPR000792">
    <property type="entry name" value="Tscrpt_reg_LuxR_C"/>
</dbReference>
<evidence type="ECO:0000256" key="1">
    <source>
        <dbReference type="ARBA" id="ARBA00023125"/>
    </source>
</evidence>
<dbReference type="InterPro" id="IPR039420">
    <property type="entry name" value="WalR-like"/>
</dbReference>
<reference evidence="5 6" key="1">
    <citation type="submission" date="2016-12" db="EMBL/GenBank/DDBJ databases">
        <title>Trade-off between light-utilization and light-protection in marine flavobacteria.</title>
        <authorList>
            <person name="Kumagai Y."/>
            <person name="Yoshizawa S."/>
            <person name="Kogure K."/>
            <person name="Iwasaki W."/>
        </authorList>
    </citation>
    <scope>NUCLEOTIDE SEQUENCE [LARGE SCALE GENOMIC DNA]</scope>
    <source>
        <strain evidence="5 6">NBRC 108759</strain>
    </source>
</reference>
<feature type="modified residue" description="4-aspartylphosphate" evidence="2">
    <location>
        <position position="56"/>
    </location>
</feature>
<name>A0A2S7WPQ8_9FLAO</name>
<dbReference type="InterPro" id="IPR036388">
    <property type="entry name" value="WH-like_DNA-bd_sf"/>
</dbReference>
<dbReference type="RefSeq" id="WP_105016159.1">
    <property type="nucleotide sequence ID" value="NZ_MSCN01000001.1"/>
</dbReference>
<dbReference type="PROSITE" id="PS00622">
    <property type="entry name" value="HTH_LUXR_1"/>
    <property type="match status" value="1"/>
</dbReference>
<sequence length="186" mass="21525">MDKIKTVIIDDEPRSLNRLKILFENFKEVEVLEVFEDSEEGLKYILEKEPDLVMLDVEMPKLSGLEIADEVGKRIANTKIIFFSAYSHYAIKAIKASVFDYLLKPVSIDELKESLQRFKTKYKINLNEREIEIIREMSNGLSSKSIGDKLFISKHTVDTYRRAILEKTECQNTAELIKYAVKNGLI</sequence>
<dbReference type="Pfam" id="PF00072">
    <property type="entry name" value="Response_reg"/>
    <property type="match status" value="1"/>
</dbReference>
<keyword evidence="2" id="KW-0597">Phosphoprotein</keyword>
<proteinExistence type="predicted"/>
<dbReference type="PROSITE" id="PS50043">
    <property type="entry name" value="HTH_LUXR_2"/>
    <property type="match status" value="1"/>
</dbReference>
<dbReference type="SMART" id="SM00421">
    <property type="entry name" value="HTH_LUXR"/>
    <property type="match status" value="1"/>
</dbReference>